<comment type="similarity">
    <text evidence="1">Belongs to the BTG family.</text>
</comment>
<dbReference type="InterPro" id="IPR033332">
    <property type="entry name" value="BTG"/>
</dbReference>
<dbReference type="GO" id="GO:0005634">
    <property type="term" value="C:nucleus"/>
    <property type="evidence" value="ECO:0007669"/>
    <property type="project" value="TreeGrafter"/>
</dbReference>
<dbReference type="InterPro" id="IPR002087">
    <property type="entry name" value="Anti_prolifrtn"/>
</dbReference>
<evidence type="ECO:0000313" key="4">
    <source>
        <dbReference type="EMBL" id="CAE0645565.1"/>
    </source>
</evidence>
<dbReference type="InterPro" id="IPR036054">
    <property type="entry name" value="BTG-like_sf"/>
</dbReference>
<feature type="domain" description="Anti-proliferative protein" evidence="3">
    <location>
        <begin position="1"/>
        <end position="94"/>
    </location>
</feature>
<dbReference type="AlphaFoldDB" id="A0A7S3YA80"/>
<feature type="region of interest" description="Disordered" evidence="2">
    <location>
        <begin position="189"/>
        <end position="211"/>
    </location>
</feature>
<protein>
    <recommendedName>
        <fullName evidence="3">Anti-proliferative protein domain-containing protein</fullName>
    </recommendedName>
</protein>
<proteinExistence type="inferred from homology"/>
<sequence>MREEIQVAASWWTKEIKKKYDAKTNGPEALEKFHASLADGLVKRCTGHWHVEDPMKGCAYRSLSYDSRVDPLLRKAAEEAGIKQSIEELLSGSRYIMFINPGIVFSNLLLRHHTCVCVHPIAHDTKDEKTIPNLVNIPGISVVSLFGFGFTRDLLYLLSTGAVKLRNVAFCSATPEVIYQKEIKMSEFEEESGSKRTQSSPPSNGGIPRGSPISNFVQKNLSMGNSNYEHINRYLKPQQILVPPTM</sequence>
<accession>A0A7S3YA80</accession>
<dbReference type="GO" id="GO:0005737">
    <property type="term" value="C:cytoplasm"/>
    <property type="evidence" value="ECO:0007669"/>
    <property type="project" value="TreeGrafter"/>
</dbReference>
<dbReference type="SMART" id="SM00099">
    <property type="entry name" value="btg1"/>
    <property type="match status" value="1"/>
</dbReference>
<name>A0A7S3YA80_9EUKA</name>
<reference evidence="4" key="1">
    <citation type="submission" date="2021-01" db="EMBL/GenBank/DDBJ databases">
        <authorList>
            <person name="Corre E."/>
            <person name="Pelletier E."/>
            <person name="Niang G."/>
            <person name="Scheremetjew M."/>
            <person name="Finn R."/>
            <person name="Kale V."/>
            <person name="Holt S."/>
            <person name="Cochrane G."/>
            <person name="Meng A."/>
            <person name="Brown T."/>
            <person name="Cohen L."/>
        </authorList>
    </citation>
    <scope>NUCLEOTIDE SEQUENCE</scope>
    <source>
        <strain evidence="4">CCCM811</strain>
    </source>
</reference>
<dbReference type="Pfam" id="PF07742">
    <property type="entry name" value="BTG"/>
    <property type="match status" value="1"/>
</dbReference>
<evidence type="ECO:0000259" key="3">
    <source>
        <dbReference type="SMART" id="SM00099"/>
    </source>
</evidence>
<gene>
    <name evidence="4" type="ORF">LGLO00237_LOCUS1330</name>
</gene>
<dbReference type="SUPFAM" id="SSF160696">
    <property type="entry name" value="BTG domain-like"/>
    <property type="match status" value="1"/>
</dbReference>
<evidence type="ECO:0000256" key="2">
    <source>
        <dbReference type="SAM" id="MobiDB-lite"/>
    </source>
</evidence>
<dbReference type="PANTHER" id="PTHR22978">
    <property type="entry name" value="B-CELL TRANSLOCATION GENE"/>
    <property type="match status" value="1"/>
</dbReference>
<dbReference type="PANTHER" id="PTHR22978:SF22">
    <property type="entry name" value="BTG FAMILY PROTEIN"/>
    <property type="match status" value="1"/>
</dbReference>
<dbReference type="Gene3D" id="3.90.640.90">
    <property type="entry name" value="Anti-proliferative protein, N-terminal domain"/>
    <property type="match status" value="1"/>
</dbReference>
<evidence type="ECO:0000256" key="1">
    <source>
        <dbReference type="ARBA" id="ARBA00007989"/>
    </source>
</evidence>
<organism evidence="4">
    <name type="scientific">Lotharella globosa</name>
    <dbReference type="NCBI Taxonomy" id="91324"/>
    <lineage>
        <taxon>Eukaryota</taxon>
        <taxon>Sar</taxon>
        <taxon>Rhizaria</taxon>
        <taxon>Cercozoa</taxon>
        <taxon>Chlorarachniophyceae</taxon>
        <taxon>Lotharella</taxon>
    </lineage>
</organism>
<dbReference type="EMBL" id="HBIV01001936">
    <property type="protein sequence ID" value="CAE0645565.1"/>
    <property type="molecule type" value="Transcribed_RNA"/>
</dbReference>